<dbReference type="PROSITE" id="PS50885">
    <property type="entry name" value="HAMP"/>
    <property type="match status" value="1"/>
</dbReference>
<feature type="domain" description="HAMP" evidence="5">
    <location>
        <begin position="169"/>
        <end position="221"/>
    </location>
</feature>
<dbReference type="PANTHER" id="PTHR44757">
    <property type="entry name" value="DIGUANYLATE CYCLASE DGCP"/>
    <property type="match status" value="1"/>
</dbReference>
<dbReference type="Gene3D" id="3.30.70.270">
    <property type="match status" value="1"/>
</dbReference>
<dbReference type="PROSITE" id="PS50883">
    <property type="entry name" value="EAL"/>
    <property type="match status" value="1"/>
</dbReference>
<dbReference type="SUPFAM" id="SSF55785">
    <property type="entry name" value="PYP-like sensor domain (PAS domain)"/>
    <property type="match status" value="1"/>
</dbReference>
<feature type="domain" description="PAS" evidence="3">
    <location>
        <begin position="226"/>
        <end position="297"/>
    </location>
</feature>
<dbReference type="InterPro" id="IPR043128">
    <property type="entry name" value="Rev_trsase/Diguanyl_cyclase"/>
</dbReference>
<dbReference type="SMART" id="SM00267">
    <property type="entry name" value="GGDEF"/>
    <property type="match status" value="1"/>
</dbReference>
<keyword evidence="2" id="KW-1133">Transmembrane helix</keyword>
<dbReference type="Pfam" id="PF00672">
    <property type="entry name" value="HAMP"/>
    <property type="match status" value="1"/>
</dbReference>
<dbReference type="AlphaFoldDB" id="A0A7W6K3X3"/>
<feature type="transmembrane region" description="Helical" evidence="2">
    <location>
        <begin position="144"/>
        <end position="165"/>
    </location>
</feature>
<dbReference type="Gene3D" id="6.10.340.10">
    <property type="match status" value="1"/>
</dbReference>
<evidence type="ECO:0000259" key="5">
    <source>
        <dbReference type="PROSITE" id="PS50885"/>
    </source>
</evidence>
<dbReference type="CDD" id="cd00130">
    <property type="entry name" value="PAS"/>
    <property type="match status" value="1"/>
</dbReference>
<dbReference type="GO" id="GO:0016020">
    <property type="term" value="C:membrane"/>
    <property type="evidence" value="ECO:0007669"/>
    <property type="project" value="InterPro"/>
</dbReference>
<organism evidence="7 8">
    <name type="scientific">Allorhizobium borbori</name>
    <dbReference type="NCBI Taxonomy" id="485907"/>
    <lineage>
        <taxon>Bacteria</taxon>
        <taxon>Pseudomonadati</taxon>
        <taxon>Pseudomonadota</taxon>
        <taxon>Alphaproteobacteria</taxon>
        <taxon>Hyphomicrobiales</taxon>
        <taxon>Rhizobiaceae</taxon>
        <taxon>Rhizobium/Agrobacterium group</taxon>
        <taxon>Allorhizobium</taxon>
    </lineage>
</organism>
<dbReference type="InterPro" id="IPR001633">
    <property type="entry name" value="EAL_dom"/>
</dbReference>
<sequence length="792" mass="87195">MTRSVERRFLLIISGALLLVVAPLFTLFLVLSSEQFAKSQTQHLAVLITSNSEALAKPLWDFDIESIERVVATLISDPVVRRVNVRDTSGLFDLTKNRPGIVNAAELASISRPIHYKSLNGQRHVGWVEIFFEPVGLFSAFDTFTAILSGIFLVTIFLVTCAAVIGNRLMVVKPLLKLTEAIDATRLNGSHHQVDWSSNDEIGRLAQSFNEMQAQLEREEQELKWAHEHTTEIYNRTPAMLFSTDPQERITTVSDYWLLATGFERAAVIGRPFSALLHEDDRALYAERFSQNALDGEQRDITVRFICADDRLMDVLIAGTLLPATGQRPAASLSVMTDVTELRQSEQRNRRQAITDHLTGLLNRQGFEMALENSISAADSTETELSCLFIDLDRFKGVNDRLGHAVGDAVLRQFVQRLHSILPAGEVAGRLGGDEFAVLAGGQQAGALGRALATRIVALFESPFLADGQEVRLSASIGLALYPQQAGNAAELLRKSDMAMYTRKRAGRNGAHIFDPSMLDDTIHRSEIESHIEQALKHDWFEVHFQPIHDLATGSIQGFEALLRLRHPQKGLISPAAVIPVAEETGMIGRIGAVVLDKAVAQLARLSTFPSLEHAYVAVNFSALQFDPGLSARIAAVISHHGLQPHRLVVEITEAVLMEDNPQIRATLEEIARFGCRIALDDFGTGYSSLNYLNRFPVNIVKIDRSFVSASADPSPSVAFKSRLLIEGITMISHKMDCQVIAEGVETEAQARTLAEAGVNFGQGYHFARPMPFETLLERFATPAVAPDVVAG</sequence>
<dbReference type="SMART" id="SM00091">
    <property type="entry name" value="PAS"/>
    <property type="match status" value="1"/>
</dbReference>
<feature type="domain" description="GGDEF" evidence="6">
    <location>
        <begin position="383"/>
        <end position="516"/>
    </location>
</feature>
<dbReference type="Gene3D" id="3.20.20.450">
    <property type="entry name" value="EAL domain"/>
    <property type="match status" value="1"/>
</dbReference>
<dbReference type="InterPro" id="IPR029787">
    <property type="entry name" value="Nucleotide_cyclase"/>
</dbReference>
<feature type="coiled-coil region" evidence="1">
    <location>
        <begin position="202"/>
        <end position="229"/>
    </location>
</feature>
<proteinExistence type="predicted"/>
<dbReference type="NCBIfam" id="TIGR00254">
    <property type="entry name" value="GGDEF"/>
    <property type="match status" value="1"/>
</dbReference>
<dbReference type="SUPFAM" id="SSF55073">
    <property type="entry name" value="Nucleotide cyclase"/>
    <property type="match status" value="1"/>
</dbReference>
<dbReference type="InterPro" id="IPR003660">
    <property type="entry name" value="HAMP_dom"/>
</dbReference>
<dbReference type="PANTHER" id="PTHR44757:SF2">
    <property type="entry name" value="BIOFILM ARCHITECTURE MAINTENANCE PROTEIN MBAA"/>
    <property type="match status" value="1"/>
</dbReference>
<evidence type="ECO:0000259" key="4">
    <source>
        <dbReference type="PROSITE" id="PS50883"/>
    </source>
</evidence>
<dbReference type="InterPro" id="IPR052155">
    <property type="entry name" value="Biofilm_reg_signaling"/>
</dbReference>
<dbReference type="CDD" id="cd01948">
    <property type="entry name" value="EAL"/>
    <property type="match status" value="1"/>
</dbReference>
<dbReference type="CDD" id="cd01949">
    <property type="entry name" value="GGDEF"/>
    <property type="match status" value="1"/>
</dbReference>
<dbReference type="SUPFAM" id="SSF141868">
    <property type="entry name" value="EAL domain-like"/>
    <property type="match status" value="1"/>
</dbReference>
<evidence type="ECO:0000313" key="7">
    <source>
        <dbReference type="EMBL" id="MBB4104745.1"/>
    </source>
</evidence>
<dbReference type="PROSITE" id="PS50112">
    <property type="entry name" value="PAS"/>
    <property type="match status" value="1"/>
</dbReference>
<evidence type="ECO:0000256" key="1">
    <source>
        <dbReference type="SAM" id="Coils"/>
    </source>
</evidence>
<protein>
    <submittedName>
        <fullName evidence="7">Diguanylate cyclase (GGDEF)-like protein/PAS domain S-box-containing protein</fullName>
    </submittedName>
</protein>
<dbReference type="SMART" id="SM00052">
    <property type="entry name" value="EAL"/>
    <property type="match status" value="1"/>
</dbReference>
<dbReference type="GO" id="GO:0007165">
    <property type="term" value="P:signal transduction"/>
    <property type="evidence" value="ECO:0007669"/>
    <property type="project" value="InterPro"/>
</dbReference>
<evidence type="ECO:0000259" key="6">
    <source>
        <dbReference type="PROSITE" id="PS50887"/>
    </source>
</evidence>
<dbReference type="SMART" id="SM00304">
    <property type="entry name" value="HAMP"/>
    <property type="match status" value="1"/>
</dbReference>
<keyword evidence="8" id="KW-1185">Reference proteome</keyword>
<feature type="domain" description="EAL" evidence="4">
    <location>
        <begin position="525"/>
        <end position="784"/>
    </location>
</feature>
<reference evidence="7 8" key="1">
    <citation type="submission" date="2020-08" db="EMBL/GenBank/DDBJ databases">
        <title>Genomic Encyclopedia of Type Strains, Phase IV (KMG-IV): sequencing the most valuable type-strain genomes for metagenomic binning, comparative biology and taxonomic classification.</title>
        <authorList>
            <person name="Goeker M."/>
        </authorList>
    </citation>
    <scope>NUCLEOTIDE SEQUENCE [LARGE SCALE GENOMIC DNA]</scope>
    <source>
        <strain evidence="7 8">DSM 26385</strain>
    </source>
</reference>
<evidence type="ECO:0000256" key="2">
    <source>
        <dbReference type="SAM" id="Phobius"/>
    </source>
</evidence>
<dbReference type="InterPro" id="IPR000160">
    <property type="entry name" value="GGDEF_dom"/>
</dbReference>
<keyword evidence="2" id="KW-0472">Membrane</keyword>
<dbReference type="InterPro" id="IPR035965">
    <property type="entry name" value="PAS-like_dom_sf"/>
</dbReference>
<keyword evidence="2" id="KW-0812">Transmembrane</keyword>
<dbReference type="PROSITE" id="PS50887">
    <property type="entry name" value="GGDEF"/>
    <property type="match status" value="1"/>
</dbReference>
<dbReference type="Gene3D" id="3.30.450.20">
    <property type="entry name" value="PAS domain"/>
    <property type="match status" value="1"/>
</dbReference>
<dbReference type="RefSeq" id="WP_183793822.1">
    <property type="nucleotide sequence ID" value="NZ_JACIDU010000014.1"/>
</dbReference>
<dbReference type="SUPFAM" id="SSF158472">
    <property type="entry name" value="HAMP domain-like"/>
    <property type="match status" value="1"/>
</dbReference>
<accession>A0A7W6K3X3</accession>
<feature type="transmembrane region" description="Helical" evidence="2">
    <location>
        <begin position="9"/>
        <end position="31"/>
    </location>
</feature>
<evidence type="ECO:0000259" key="3">
    <source>
        <dbReference type="PROSITE" id="PS50112"/>
    </source>
</evidence>
<dbReference type="Proteomes" id="UP000584824">
    <property type="component" value="Unassembled WGS sequence"/>
</dbReference>
<name>A0A7W6K3X3_9HYPH</name>
<dbReference type="Pfam" id="PF13426">
    <property type="entry name" value="PAS_9"/>
    <property type="match status" value="1"/>
</dbReference>
<dbReference type="Pfam" id="PF00563">
    <property type="entry name" value="EAL"/>
    <property type="match status" value="1"/>
</dbReference>
<dbReference type="InterPro" id="IPR000014">
    <property type="entry name" value="PAS"/>
</dbReference>
<comment type="caution">
    <text evidence="7">The sequence shown here is derived from an EMBL/GenBank/DDBJ whole genome shotgun (WGS) entry which is preliminary data.</text>
</comment>
<dbReference type="NCBIfam" id="TIGR00229">
    <property type="entry name" value="sensory_box"/>
    <property type="match status" value="1"/>
</dbReference>
<dbReference type="Pfam" id="PF00990">
    <property type="entry name" value="GGDEF"/>
    <property type="match status" value="1"/>
</dbReference>
<gene>
    <name evidence="7" type="ORF">GGQ66_003324</name>
</gene>
<evidence type="ECO:0000313" key="8">
    <source>
        <dbReference type="Proteomes" id="UP000584824"/>
    </source>
</evidence>
<dbReference type="EMBL" id="JACIDU010000014">
    <property type="protein sequence ID" value="MBB4104745.1"/>
    <property type="molecule type" value="Genomic_DNA"/>
</dbReference>
<dbReference type="CDD" id="cd06225">
    <property type="entry name" value="HAMP"/>
    <property type="match status" value="1"/>
</dbReference>
<keyword evidence="1" id="KW-0175">Coiled coil</keyword>
<dbReference type="InterPro" id="IPR035919">
    <property type="entry name" value="EAL_sf"/>
</dbReference>